<evidence type="ECO:0000256" key="6">
    <source>
        <dbReference type="ARBA" id="ARBA00022779"/>
    </source>
</evidence>
<evidence type="ECO:0000256" key="1">
    <source>
        <dbReference type="ARBA" id="ARBA00004651"/>
    </source>
</evidence>
<evidence type="ECO:0000313" key="11">
    <source>
        <dbReference type="EMBL" id="CCH47663.1"/>
    </source>
</evidence>
<keyword evidence="6" id="KW-0283">Flagellar rotation</keyword>
<keyword evidence="7 9" id="KW-1133">Transmembrane helix</keyword>
<comment type="subcellular location">
    <subcellularLocation>
        <location evidence="1">Cell membrane</location>
        <topology evidence="1">Multi-pass membrane protein</topology>
    </subcellularLocation>
</comment>
<protein>
    <submittedName>
        <fullName evidence="11">Chemotaxis protein PomA</fullName>
    </submittedName>
</protein>
<dbReference type="Pfam" id="PF01618">
    <property type="entry name" value="MotA_ExbB"/>
    <property type="match status" value="1"/>
</dbReference>
<dbReference type="BioCyc" id="DPIE1322246:BN4_RS02215-MONOMER"/>
<evidence type="ECO:0000259" key="10">
    <source>
        <dbReference type="Pfam" id="PF01618"/>
    </source>
</evidence>
<dbReference type="GO" id="GO:0005886">
    <property type="term" value="C:plasma membrane"/>
    <property type="evidence" value="ECO:0007669"/>
    <property type="project" value="UniProtKB-SubCell"/>
</dbReference>
<dbReference type="OrthoDB" id="9806929at2"/>
<keyword evidence="5 9" id="KW-0812">Transmembrane</keyword>
<dbReference type="RefSeq" id="WP_015413718.1">
    <property type="nucleotide sequence ID" value="NC_020409.1"/>
</dbReference>
<dbReference type="GO" id="GO:0071978">
    <property type="term" value="P:bacterial-type flagellum-dependent swarming motility"/>
    <property type="evidence" value="ECO:0007669"/>
    <property type="project" value="InterPro"/>
</dbReference>
<feature type="transmembrane region" description="Helical" evidence="9">
    <location>
        <begin position="175"/>
        <end position="198"/>
    </location>
</feature>
<dbReference type="EMBL" id="FO203427">
    <property type="protein sequence ID" value="CCH47663.1"/>
    <property type="molecule type" value="Genomic_DNA"/>
</dbReference>
<evidence type="ECO:0000256" key="9">
    <source>
        <dbReference type="SAM" id="Phobius"/>
    </source>
</evidence>
<name>M1WUN8_PSEP2</name>
<evidence type="ECO:0000256" key="4">
    <source>
        <dbReference type="ARBA" id="ARBA00022475"/>
    </source>
</evidence>
<evidence type="ECO:0000256" key="5">
    <source>
        <dbReference type="ARBA" id="ARBA00022692"/>
    </source>
</evidence>
<reference evidence="11 12" key="1">
    <citation type="journal article" date="2013" name="PLoS ONE">
        <title>The first genomic and proteomic characterization of a deep-sea sulfate reducer: insights into the piezophilic lifestyle of Desulfovibrio piezophilus.</title>
        <authorList>
            <person name="Pradel N."/>
            <person name="Ji B."/>
            <person name="Gimenez G."/>
            <person name="Talla E."/>
            <person name="Lenoble P."/>
            <person name="Garel M."/>
            <person name="Tamburini C."/>
            <person name="Fourquet P."/>
            <person name="Lebrun R."/>
            <person name="Bertin P."/>
            <person name="Denis Y."/>
            <person name="Pophillat M."/>
            <person name="Barbe V."/>
            <person name="Ollivier B."/>
            <person name="Dolla A."/>
        </authorList>
    </citation>
    <scope>NUCLEOTIDE SEQUENCE [LARGE SCALE GENOMIC DNA]</scope>
    <source>
        <strain evidence="12">DSM 10523 / SB164P1</strain>
    </source>
</reference>
<evidence type="ECO:0000256" key="3">
    <source>
        <dbReference type="ARBA" id="ARBA00022448"/>
    </source>
</evidence>
<dbReference type="HOGENOM" id="CLU_079895_1_0_7"/>
<feature type="domain" description="MotA/TolQ/ExbB proton channel" evidence="10">
    <location>
        <begin position="99"/>
        <end position="212"/>
    </location>
</feature>
<reference evidence="12" key="2">
    <citation type="journal article" date="2013" name="Stand. Genomic Sci.">
        <title>Complete genome sequence of Desulfocapsa sulfexigens, a marine deltaproteobacterium specialized in disproportionating inorganic sulfur compounds.</title>
        <authorList>
            <person name="Finster K.W."/>
            <person name="Kjeldsen K.U."/>
            <person name="Kube M."/>
            <person name="Reinhardt R."/>
            <person name="Mussmann M."/>
            <person name="Amann R."/>
            <person name="Schreiber L."/>
        </authorList>
    </citation>
    <scope>NUCLEOTIDE SEQUENCE [LARGE SCALE GENOMIC DNA]</scope>
    <source>
        <strain evidence="12">DSM 10523 / SB164P1</strain>
    </source>
</reference>
<dbReference type="Proteomes" id="UP000011724">
    <property type="component" value="Chromosome"/>
</dbReference>
<gene>
    <name evidence="11" type="primary">pomA</name>
    <name evidence="11" type="ordered locus">BN4_10425</name>
</gene>
<keyword evidence="12" id="KW-1185">Reference proteome</keyword>
<dbReference type="PANTHER" id="PTHR30433:SF2">
    <property type="entry name" value="MOTILITY PROTEIN A"/>
    <property type="match status" value="1"/>
</dbReference>
<dbReference type="PANTHER" id="PTHR30433">
    <property type="entry name" value="CHEMOTAXIS PROTEIN MOTA"/>
    <property type="match status" value="1"/>
</dbReference>
<dbReference type="InterPro" id="IPR047055">
    <property type="entry name" value="MotA-like"/>
</dbReference>
<proteinExistence type="inferred from homology"/>
<comment type="similarity">
    <text evidence="2">Belongs to the MotA family.</text>
</comment>
<evidence type="ECO:0000256" key="2">
    <source>
        <dbReference type="ARBA" id="ARBA00008038"/>
    </source>
</evidence>
<dbReference type="AlphaFoldDB" id="M1WUN8"/>
<evidence type="ECO:0000256" key="7">
    <source>
        <dbReference type="ARBA" id="ARBA00022989"/>
    </source>
</evidence>
<dbReference type="STRING" id="1322246.BN4_10425"/>
<dbReference type="PROSITE" id="PS01307">
    <property type="entry name" value="MOTA"/>
    <property type="match status" value="1"/>
</dbReference>
<evidence type="ECO:0000256" key="8">
    <source>
        <dbReference type="ARBA" id="ARBA00023136"/>
    </source>
</evidence>
<keyword evidence="8 9" id="KW-0472">Membrane</keyword>
<dbReference type="eggNOG" id="COG1291">
    <property type="taxonomic scope" value="Bacteria"/>
</dbReference>
<dbReference type="PATRIC" id="fig|879567.3.peg.441"/>
<keyword evidence="3" id="KW-0813">Transport</keyword>
<dbReference type="InterPro" id="IPR000540">
    <property type="entry name" value="Flag_MotA_CS"/>
</dbReference>
<feature type="transmembrane region" description="Helical" evidence="9">
    <location>
        <begin position="141"/>
        <end position="163"/>
    </location>
</feature>
<keyword evidence="4" id="KW-1003">Cell membrane</keyword>
<dbReference type="GO" id="GO:0006935">
    <property type="term" value="P:chemotaxis"/>
    <property type="evidence" value="ECO:0007669"/>
    <property type="project" value="InterPro"/>
</dbReference>
<dbReference type="KEGG" id="dpi:BN4_10425"/>
<dbReference type="InterPro" id="IPR002898">
    <property type="entry name" value="MotA_ExbB_proton_chnl"/>
</dbReference>
<feature type="transmembrane region" description="Helical" evidence="9">
    <location>
        <begin position="36"/>
        <end position="59"/>
    </location>
</feature>
<accession>M1WUN8</accession>
<organism evidence="11 12">
    <name type="scientific">Pseudodesulfovibrio piezophilus (strain DSM 21447 / JCM 15486 / C1TLV30)</name>
    <name type="common">Desulfovibrio piezophilus</name>
    <dbReference type="NCBI Taxonomy" id="1322246"/>
    <lineage>
        <taxon>Bacteria</taxon>
        <taxon>Pseudomonadati</taxon>
        <taxon>Thermodesulfobacteriota</taxon>
        <taxon>Desulfovibrionia</taxon>
        <taxon>Desulfovibrionales</taxon>
        <taxon>Desulfovibrionaceae</taxon>
    </lineage>
</organism>
<evidence type="ECO:0000313" key="12">
    <source>
        <dbReference type="Proteomes" id="UP000011724"/>
    </source>
</evidence>
<sequence length="251" mass="26682">MDIATLIGLVGAFGLVVTTILMGGNAAGFLDIPSIVVVIGGTFAVTFVMFPMGTVIGTIKVGLKTLLFKSSDPQEIIRLITSLADTARKESLVALEKVSIDDAFLKKGVMLVVDGSSEALVRSVMEIELEFMKQRHRQGQAVFKGMGAMAPAFGMIGTLIGLVNMLSNLSDPSSIGPAMAVALLTTFYGAVMANCVFLPMATKLEERSAEDALFMQIMVEGVSSLQRGDHPSVVKEKLQAFLSPAMREETS</sequence>